<dbReference type="OrthoDB" id="8541087at2"/>
<organism evidence="4 5">
    <name type="scientific">Leucothrix arctica</name>
    <dbReference type="NCBI Taxonomy" id="1481894"/>
    <lineage>
        <taxon>Bacteria</taxon>
        <taxon>Pseudomonadati</taxon>
        <taxon>Pseudomonadota</taxon>
        <taxon>Gammaproteobacteria</taxon>
        <taxon>Thiotrichales</taxon>
        <taxon>Thiotrichaceae</taxon>
        <taxon>Leucothrix</taxon>
    </lineage>
</organism>
<evidence type="ECO:0000256" key="2">
    <source>
        <dbReference type="PROSITE-ProRule" id="PRU01161"/>
    </source>
</evidence>
<keyword evidence="2" id="KW-0442">Lipid degradation</keyword>
<dbReference type="EMBL" id="QGKL01000028">
    <property type="protein sequence ID" value="PWQ96516.1"/>
    <property type="molecule type" value="Genomic_DNA"/>
</dbReference>
<dbReference type="Pfam" id="PF01734">
    <property type="entry name" value="Patatin"/>
    <property type="match status" value="1"/>
</dbReference>
<dbReference type="PROSITE" id="PS51635">
    <property type="entry name" value="PNPLA"/>
    <property type="match status" value="1"/>
</dbReference>
<keyword evidence="2" id="KW-0378">Hydrolase</keyword>
<dbReference type="GO" id="GO:0016042">
    <property type="term" value="P:lipid catabolic process"/>
    <property type="evidence" value="ECO:0007669"/>
    <property type="project" value="UniProtKB-UniRule"/>
</dbReference>
<dbReference type="AlphaFoldDB" id="A0A317CDA5"/>
<dbReference type="GO" id="GO:0016787">
    <property type="term" value="F:hydrolase activity"/>
    <property type="evidence" value="ECO:0007669"/>
    <property type="project" value="UniProtKB-UniRule"/>
</dbReference>
<proteinExistence type="predicted"/>
<protein>
    <recommendedName>
        <fullName evidence="3">PNPLA domain-containing protein</fullName>
    </recommendedName>
</protein>
<evidence type="ECO:0000313" key="5">
    <source>
        <dbReference type="Proteomes" id="UP000245506"/>
    </source>
</evidence>
<accession>A0A317CDA5</accession>
<keyword evidence="1 2" id="KW-0443">Lipid metabolism</keyword>
<keyword evidence="5" id="KW-1185">Reference proteome</keyword>
<dbReference type="Proteomes" id="UP000245506">
    <property type="component" value="Unassembled WGS sequence"/>
</dbReference>
<dbReference type="Gene3D" id="3.40.1090.10">
    <property type="entry name" value="Cytosolic phospholipase A2 catalytic domain"/>
    <property type="match status" value="1"/>
</dbReference>
<reference evidence="4 5" key="1">
    <citation type="submission" date="2018-05" db="EMBL/GenBank/DDBJ databases">
        <title>Leucothrix arctica sp. nov., isolated from Arctic seawater.</title>
        <authorList>
            <person name="Choi A."/>
            <person name="Baek K."/>
        </authorList>
    </citation>
    <scope>NUCLEOTIDE SEQUENCE [LARGE SCALE GENOMIC DNA]</scope>
    <source>
        <strain evidence="4 5">IMCC9719</strain>
    </source>
</reference>
<feature type="active site" description="Proton acceptor" evidence="2">
    <location>
        <position position="277"/>
    </location>
</feature>
<comment type="caution">
    <text evidence="4">The sequence shown here is derived from an EMBL/GenBank/DDBJ whole genome shotgun (WGS) entry which is preliminary data.</text>
</comment>
<dbReference type="InterPro" id="IPR016035">
    <property type="entry name" value="Acyl_Trfase/lysoPLipase"/>
</dbReference>
<dbReference type="InterPro" id="IPR002641">
    <property type="entry name" value="PNPLA_dom"/>
</dbReference>
<sequence length="442" mass="48442">MQRLIISVLTVALTGCSTFGLIENDPITKTNTANGYSMTKLLRGGTSDNALALAFSGGGTRAAALSYGVLKALRDTPVKSGGKNIRLLDEVDSISSVSGGSFTAAYYGLYGDNTFLSFEKAFLRRNVSGGVKKTLLNPTNWFDERGLSELTVDLYQEQVFHYATFADMLRPDAPLIMINASDLSKGVRFSFVQEYFDLLCSDLSTFPVARAVAASAAVPVVFDPIVLKNYDSCKADGPSWLKGVMERSKNEAELEYTIKGLNSYSNKKGHKYAHFVDGGITDNLGLRAIYDVLELGGGAKKTAEILKLNPVKRFVIISVDAAATPLNTMDKSNVHPSILETMNATSDVQLKRYNVSTIDIMKQSILRWSAQLSTPQQKVEPYFIQLNFAQIQNTKTRAALNEIPTTFNLPDSQVDLLIKAGEDLLFDNPEYKRLMADIKASK</sequence>
<comment type="caution">
    <text evidence="2">Lacks conserved residue(s) required for the propagation of feature annotation.</text>
</comment>
<feature type="domain" description="PNPLA" evidence="3">
    <location>
        <begin position="53"/>
        <end position="290"/>
    </location>
</feature>
<dbReference type="PROSITE" id="PS51257">
    <property type="entry name" value="PROKAR_LIPOPROTEIN"/>
    <property type="match status" value="1"/>
</dbReference>
<evidence type="ECO:0000256" key="1">
    <source>
        <dbReference type="ARBA" id="ARBA00023098"/>
    </source>
</evidence>
<feature type="short sequence motif" description="DGA/G" evidence="2">
    <location>
        <begin position="277"/>
        <end position="279"/>
    </location>
</feature>
<evidence type="ECO:0000259" key="3">
    <source>
        <dbReference type="PROSITE" id="PS51635"/>
    </source>
</evidence>
<name>A0A317CDA5_9GAMM</name>
<dbReference type="RefSeq" id="WP_109823097.1">
    <property type="nucleotide sequence ID" value="NZ_QGKL01000028.1"/>
</dbReference>
<evidence type="ECO:0000313" key="4">
    <source>
        <dbReference type="EMBL" id="PWQ96516.1"/>
    </source>
</evidence>
<feature type="active site" description="Nucleophile" evidence="2">
    <location>
        <position position="98"/>
    </location>
</feature>
<gene>
    <name evidence="4" type="ORF">DKT75_09010</name>
</gene>
<dbReference type="SUPFAM" id="SSF52151">
    <property type="entry name" value="FabD/lysophospholipase-like"/>
    <property type="match status" value="1"/>
</dbReference>